<dbReference type="GO" id="GO:0016757">
    <property type="term" value="F:glycosyltransferase activity"/>
    <property type="evidence" value="ECO:0007669"/>
    <property type="project" value="UniProtKB-KW"/>
</dbReference>
<keyword evidence="1" id="KW-0175">Coiled coil</keyword>
<keyword evidence="3" id="KW-0328">Glycosyltransferase</keyword>
<accession>A0A6A2XZG2</accession>
<evidence type="ECO:0000256" key="1">
    <source>
        <dbReference type="SAM" id="Coils"/>
    </source>
</evidence>
<evidence type="ECO:0000313" key="4">
    <source>
        <dbReference type="Proteomes" id="UP000436088"/>
    </source>
</evidence>
<evidence type="ECO:0000313" key="3">
    <source>
        <dbReference type="EMBL" id="KAE8664289.1"/>
    </source>
</evidence>
<dbReference type="PANTHER" id="PTHR46856:SF1">
    <property type="entry name" value="PX DOMAIN-CONTAINING PROTEIN EREL1-RELATED"/>
    <property type="match status" value="1"/>
</dbReference>
<proteinExistence type="predicted"/>
<evidence type="ECO:0000256" key="2">
    <source>
        <dbReference type="SAM" id="MobiDB-lite"/>
    </source>
</evidence>
<keyword evidence="4" id="KW-1185">Reference proteome</keyword>
<dbReference type="Proteomes" id="UP000436088">
    <property type="component" value="Unassembled WGS sequence"/>
</dbReference>
<dbReference type="InterPro" id="IPR044588">
    <property type="entry name" value="EREX-like"/>
</dbReference>
<name>A0A6A2XZG2_HIBSY</name>
<sequence>MFSTNNGQRRNDGDEARPTGFWSERCEDGVANEEPNQSKNDENKRELGFFNEFRDLLHGERSLDFLQRRCSLEEWMTKLLSDIDLSRSVTVASFLELEVAARSSVQDLNECSSKANIAENSTISSNNVPPNSAICHFAGNSSITSDYGSDSPYETSELVTLGLGRDDSSEIGSGDLTVDEDLTGSIEKLVKYGISNIDEGLFMGQAILEQLEDFHRHKSHAINMNDSLEKDVYNGNGSRSSLIAGNGLELFSEIEPDKVAGHTRNLSTESVGSGVSSLRGSDMSIYGIPNSSFNGSHDLSGNSDPPSSGVTQIVLPLDQRHKMNSVLLTMKRRLVTAETDMEDLMGRLNQEIAVKGYLMTKDEKQITETINQSAAEEKDAMLQELNATKEQLNDAQLEQGRKIMKHVRNEREKLLKECQLLHNRLLECSMNLSTDDENLIKDSSSVEALDLLTTSDDKISLLLAEVQLLAKEEGNA</sequence>
<comment type="caution">
    <text evidence="3">The sequence shown here is derived from an EMBL/GenBank/DDBJ whole genome shotgun (WGS) entry which is preliminary data.</text>
</comment>
<dbReference type="EMBL" id="VEPZ02001653">
    <property type="protein sequence ID" value="KAE8664289.1"/>
    <property type="molecule type" value="Genomic_DNA"/>
</dbReference>
<protein>
    <submittedName>
        <fullName evidence="3">Adenine phosphoribosyltransferase 5 isoform 1</fullName>
    </submittedName>
</protein>
<organism evidence="3 4">
    <name type="scientific">Hibiscus syriacus</name>
    <name type="common">Rose of Sharon</name>
    <dbReference type="NCBI Taxonomy" id="106335"/>
    <lineage>
        <taxon>Eukaryota</taxon>
        <taxon>Viridiplantae</taxon>
        <taxon>Streptophyta</taxon>
        <taxon>Embryophyta</taxon>
        <taxon>Tracheophyta</taxon>
        <taxon>Spermatophyta</taxon>
        <taxon>Magnoliopsida</taxon>
        <taxon>eudicotyledons</taxon>
        <taxon>Gunneridae</taxon>
        <taxon>Pentapetalae</taxon>
        <taxon>rosids</taxon>
        <taxon>malvids</taxon>
        <taxon>Malvales</taxon>
        <taxon>Malvaceae</taxon>
        <taxon>Malvoideae</taxon>
        <taxon>Hibiscus</taxon>
    </lineage>
</organism>
<feature type="region of interest" description="Disordered" evidence="2">
    <location>
        <begin position="1"/>
        <end position="43"/>
    </location>
</feature>
<dbReference type="PANTHER" id="PTHR46856">
    <property type="entry name" value="PX DOMAIN-CONTAINING PROTEIN EREL1-RELATED"/>
    <property type="match status" value="1"/>
</dbReference>
<dbReference type="AlphaFoldDB" id="A0A6A2XZG2"/>
<dbReference type="GO" id="GO:0015031">
    <property type="term" value="P:protein transport"/>
    <property type="evidence" value="ECO:0007669"/>
    <property type="project" value="InterPro"/>
</dbReference>
<keyword evidence="3" id="KW-0808">Transferase</keyword>
<feature type="coiled-coil region" evidence="1">
    <location>
        <begin position="371"/>
        <end position="424"/>
    </location>
</feature>
<gene>
    <name evidence="3" type="ORF">F3Y22_tig00112801pilonHSYRG00041</name>
</gene>
<reference evidence="3" key="1">
    <citation type="submission" date="2019-09" db="EMBL/GenBank/DDBJ databases">
        <title>Draft genome information of white flower Hibiscus syriacus.</title>
        <authorList>
            <person name="Kim Y.-M."/>
        </authorList>
    </citation>
    <scope>NUCLEOTIDE SEQUENCE [LARGE SCALE GENOMIC DNA]</scope>
    <source>
        <strain evidence="3">YM2019G1</strain>
    </source>
</reference>